<protein>
    <submittedName>
        <fullName evidence="12">TOM (Translocase of outer membrane) complex component</fullName>
    </submittedName>
</protein>
<reference evidence="12" key="1">
    <citation type="submission" date="2021-03" db="EMBL/GenBank/DDBJ databases">
        <authorList>
            <person name="Tagirdzhanova G."/>
        </authorList>
    </citation>
    <scope>NUCLEOTIDE SEQUENCE</scope>
</reference>
<name>A0A8H3IVI6_9LECA</name>
<dbReference type="InterPro" id="IPR011990">
    <property type="entry name" value="TPR-like_helical_dom_sf"/>
</dbReference>
<dbReference type="OrthoDB" id="2942533at2759"/>
<dbReference type="Pfam" id="PF14559">
    <property type="entry name" value="TPR_19"/>
    <property type="match status" value="1"/>
</dbReference>
<dbReference type="GO" id="GO:0030943">
    <property type="term" value="F:mitochondrion targeting sequence binding"/>
    <property type="evidence" value="ECO:0007669"/>
    <property type="project" value="TreeGrafter"/>
</dbReference>
<dbReference type="InterPro" id="IPR019734">
    <property type="entry name" value="TPR_rpt"/>
</dbReference>
<comment type="similarity">
    <text evidence="9">Belongs to the Tom70 family.</text>
</comment>
<feature type="repeat" description="TPR" evidence="10">
    <location>
        <begin position="386"/>
        <end position="419"/>
    </location>
</feature>
<keyword evidence="5 10" id="KW-0802">TPR repeat</keyword>
<evidence type="ECO:0000256" key="6">
    <source>
        <dbReference type="ARBA" id="ARBA00022989"/>
    </source>
</evidence>
<keyword evidence="3" id="KW-0677">Repeat</keyword>
<dbReference type="Proteomes" id="UP000664534">
    <property type="component" value="Unassembled WGS sequence"/>
</dbReference>
<sequence>MSSEPVSIPGFNTNLGSSTFSSDASSLPFWDRLSTWASENKAVVCTIAGVVVVVSGAGVAYYLSESRKGSNEAAQEEKKRLSKKERRKAKQEKEKEKSVSEAESAQEKPKEHSQAKSSTVESDPLEGIPQIDENNVETLSEQERKEYATKLKIAGNKAYGDKSYNDAIELYGKAVLCKPDPIFYSNRAACYNALGRWEKVVEDTTAAINLDNEYVKALNRRANAYEHLEKYSEALLDYTASCIIDGFKNDQSAQSVERLLKKVAEAKGKVILDGKEKKLPSPTFVTNYLQSFRPRPPPQGLEETAALDDESGKGRLRAGLMAMDKKTGEGYEAASAAFDKALELGDLGEHEAFAYNMRGTFKYLRGENTDALEDLTRSVELQPTLTQSYIKRASMHLELGNREAAASDFEQAMEQQKEDPDIYYHRAQLHFILSEFADAAKDYQKSIDLDRDFIFSHIQLGVTQYKMGSIASSMATFRRCIKNFDKVPDVYNYYGELLLDQQKYQEAVEKFDTAVEMEKQTKPLGMNVLPLINKALALFQWKQDFQEAEKLCQKALIIDPECDIAVATMAQLLLQQGKVTEALKYFERAAELSRTEGEIVNALSYAEATRTQLEVQEKYPQLAGRLQGMGAANIGGPMR</sequence>
<dbReference type="SUPFAM" id="SSF48452">
    <property type="entry name" value="TPR-like"/>
    <property type="match status" value="1"/>
</dbReference>
<feature type="repeat" description="TPR" evidence="10">
    <location>
        <begin position="420"/>
        <end position="453"/>
    </location>
</feature>
<evidence type="ECO:0000256" key="7">
    <source>
        <dbReference type="ARBA" id="ARBA00023128"/>
    </source>
</evidence>
<organism evidence="12 13">
    <name type="scientific">Imshaugia aleurites</name>
    <dbReference type="NCBI Taxonomy" id="172621"/>
    <lineage>
        <taxon>Eukaryota</taxon>
        <taxon>Fungi</taxon>
        <taxon>Dikarya</taxon>
        <taxon>Ascomycota</taxon>
        <taxon>Pezizomycotina</taxon>
        <taxon>Lecanoromycetes</taxon>
        <taxon>OSLEUM clade</taxon>
        <taxon>Lecanoromycetidae</taxon>
        <taxon>Lecanorales</taxon>
        <taxon>Lecanorineae</taxon>
        <taxon>Parmeliaceae</taxon>
        <taxon>Imshaugia</taxon>
    </lineage>
</organism>
<evidence type="ECO:0000256" key="3">
    <source>
        <dbReference type="ARBA" id="ARBA00022737"/>
    </source>
</evidence>
<dbReference type="InterPro" id="IPR005687">
    <property type="entry name" value="Tom70"/>
</dbReference>
<feature type="repeat" description="TPR" evidence="10">
    <location>
        <begin position="563"/>
        <end position="596"/>
    </location>
</feature>
<dbReference type="AlphaFoldDB" id="A0A8H3IVI6"/>
<evidence type="ECO:0000313" key="12">
    <source>
        <dbReference type="EMBL" id="CAF9928434.1"/>
    </source>
</evidence>
<dbReference type="Gene3D" id="1.25.40.10">
    <property type="entry name" value="Tetratricopeptide repeat domain"/>
    <property type="match status" value="2"/>
</dbReference>
<evidence type="ECO:0000256" key="11">
    <source>
        <dbReference type="SAM" id="MobiDB-lite"/>
    </source>
</evidence>
<dbReference type="GO" id="GO:0015450">
    <property type="term" value="F:protein-transporting ATPase activity"/>
    <property type="evidence" value="ECO:0007669"/>
    <property type="project" value="InterPro"/>
</dbReference>
<comment type="subcellular location">
    <subcellularLocation>
        <location evidence="1">Mitochondrion outer membrane</location>
        <topology evidence="1">Single-pass membrane protein</topology>
    </subcellularLocation>
</comment>
<feature type="repeat" description="TPR" evidence="10">
    <location>
        <begin position="488"/>
        <end position="521"/>
    </location>
</feature>
<dbReference type="PROSITE" id="PS50005">
    <property type="entry name" value="TPR"/>
    <property type="match status" value="5"/>
</dbReference>
<feature type="compositionally biased region" description="Basic residues" evidence="11">
    <location>
        <begin position="80"/>
        <end position="90"/>
    </location>
</feature>
<dbReference type="PANTHER" id="PTHR46208">
    <property type="entry name" value="MITOCHONDRIAL IMPORT RECEPTOR SUBUNIT TOM70"/>
    <property type="match status" value="1"/>
</dbReference>
<feature type="repeat" description="TPR" evidence="10">
    <location>
        <begin position="352"/>
        <end position="385"/>
    </location>
</feature>
<gene>
    <name evidence="12" type="primary">TOM70</name>
    <name evidence="12" type="ORF">IMSHALPRED_007469</name>
</gene>
<evidence type="ECO:0000256" key="4">
    <source>
        <dbReference type="ARBA" id="ARBA00022787"/>
    </source>
</evidence>
<evidence type="ECO:0000313" key="13">
    <source>
        <dbReference type="Proteomes" id="UP000664534"/>
    </source>
</evidence>
<dbReference type="NCBIfam" id="TIGR00990">
    <property type="entry name" value="3a0801s09"/>
    <property type="match status" value="1"/>
</dbReference>
<evidence type="ECO:0000256" key="5">
    <source>
        <dbReference type="ARBA" id="ARBA00022803"/>
    </source>
</evidence>
<evidence type="ECO:0000256" key="8">
    <source>
        <dbReference type="ARBA" id="ARBA00023136"/>
    </source>
</evidence>
<keyword evidence="8" id="KW-0472">Membrane</keyword>
<feature type="compositionally biased region" description="Basic and acidic residues" evidence="11">
    <location>
        <begin position="66"/>
        <end position="79"/>
    </location>
</feature>
<keyword evidence="13" id="KW-1185">Reference proteome</keyword>
<feature type="compositionally biased region" description="Basic and acidic residues" evidence="11">
    <location>
        <begin position="91"/>
        <end position="114"/>
    </location>
</feature>
<comment type="caution">
    <text evidence="12">The sequence shown here is derived from an EMBL/GenBank/DDBJ whole genome shotgun (WGS) entry which is preliminary data.</text>
</comment>
<evidence type="ECO:0000256" key="9">
    <source>
        <dbReference type="ARBA" id="ARBA00038030"/>
    </source>
</evidence>
<keyword evidence="2" id="KW-0812">Transmembrane</keyword>
<dbReference type="GO" id="GO:0006886">
    <property type="term" value="P:intracellular protein transport"/>
    <property type="evidence" value="ECO:0007669"/>
    <property type="project" value="InterPro"/>
</dbReference>
<evidence type="ECO:0000256" key="10">
    <source>
        <dbReference type="PROSITE-ProRule" id="PRU00339"/>
    </source>
</evidence>
<dbReference type="GO" id="GO:0045039">
    <property type="term" value="P:protein insertion into mitochondrial inner membrane"/>
    <property type="evidence" value="ECO:0007669"/>
    <property type="project" value="TreeGrafter"/>
</dbReference>
<evidence type="ECO:0000256" key="1">
    <source>
        <dbReference type="ARBA" id="ARBA00004572"/>
    </source>
</evidence>
<dbReference type="GO" id="GO:0005741">
    <property type="term" value="C:mitochondrial outer membrane"/>
    <property type="evidence" value="ECO:0007669"/>
    <property type="project" value="UniProtKB-SubCell"/>
</dbReference>
<accession>A0A8H3IVI6</accession>
<feature type="region of interest" description="Disordered" evidence="11">
    <location>
        <begin position="66"/>
        <end position="142"/>
    </location>
</feature>
<dbReference type="GO" id="GO:0030150">
    <property type="term" value="P:protein import into mitochondrial matrix"/>
    <property type="evidence" value="ECO:0007669"/>
    <property type="project" value="TreeGrafter"/>
</dbReference>
<dbReference type="EMBL" id="CAJPDT010000049">
    <property type="protein sequence ID" value="CAF9928434.1"/>
    <property type="molecule type" value="Genomic_DNA"/>
</dbReference>
<proteinExistence type="inferred from homology"/>
<dbReference type="SMART" id="SM00028">
    <property type="entry name" value="TPR"/>
    <property type="match status" value="9"/>
</dbReference>
<keyword evidence="4" id="KW-1000">Mitochondrion outer membrane</keyword>
<keyword evidence="7" id="KW-0496">Mitochondrion</keyword>
<feature type="region of interest" description="Disordered" evidence="11">
    <location>
        <begin position="1"/>
        <end position="22"/>
    </location>
</feature>
<dbReference type="Pfam" id="PF13432">
    <property type="entry name" value="TPR_16"/>
    <property type="match status" value="2"/>
</dbReference>
<dbReference type="PANTHER" id="PTHR46208:SF1">
    <property type="entry name" value="MITOCHONDRIAL IMPORT RECEPTOR SUBUNIT TOM70"/>
    <property type="match status" value="1"/>
</dbReference>
<evidence type="ECO:0000256" key="2">
    <source>
        <dbReference type="ARBA" id="ARBA00022692"/>
    </source>
</evidence>
<keyword evidence="6" id="KW-1133">Transmembrane helix</keyword>